<organism evidence="3 4">
    <name type="scientific">Limnoglobus roseus</name>
    <dbReference type="NCBI Taxonomy" id="2598579"/>
    <lineage>
        <taxon>Bacteria</taxon>
        <taxon>Pseudomonadati</taxon>
        <taxon>Planctomycetota</taxon>
        <taxon>Planctomycetia</taxon>
        <taxon>Gemmatales</taxon>
        <taxon>Gemmataceae</taxon>
        <taxon>Limnoglobus</taxon>
    </lineage>
</organism>
<dbReference type="SUPFAM" id="SSF50998">
    <property type="entry name" value="Quinoprotein alcohol dehydrogenase-like"/>
    <property type="match status" value="1"/>
</dbReference>
<dbReference type="Pfam" id="PF13360">
    <property type="entry name" value="PQQ_2"/>
    <property type="match status" value="3"/>
</dbReference>
<dbReference type="InterPro" id="IPR011047">
    <property type="entry name" value="Quinoprotein_ADH-like_sf"/>
</dbReference>
<feature type="region of interest" description="Disordered" evidence="1">
    <location>
        <begin position="395"/>
        <end position="422"/>
    </location>
</feature>
<dbReference type="EMBL" id="CP042425">
    <property type="protein sequence ID" value="QEL15107.1"/>
    <property type="molecule type" value="Genomic_DNA"/>
</dbReference>
<proteinExistence type="predicted"/>
<sequence length="466" mass="49381">MNLILLSVLLAADPTPVQVWPGFRGDGTSTSTAKNLPLTWSPTENLAWRTPLPGYGQSSPVVWEDLVFVTAIDGAEKEKLLVVAVDAKTGKAAWTKEFAATQKGKNNPMMSRAAPTPVVDADAVYAFFESGDVVALSHAGEVRWERSLSKEYGAFKNNHGVGSSPAQTDKAVVVLIDDLGPSYLVALDKATGKNVWKADRPSRVSWTSPVVTKIDGKPAVLVSSSGSLTAYDATTGKELVSLSDLVGNTIPSPAVVGDLVVLGAGENRTEPDLAASAKSNCCLRLVVKGDKTSFEPVWDGKKAISHHASPLVHKGHAYFVTKTGLVHCVDLKTGAEHYAERLDNPCWATPVGAGDHVFFFGKDGVTTVLLAGSEFEKVASNRFWSAADFGKRQDEAKEKAASTLPKPPEGKGPGGGPPLPKAELEATRYSAVGDVVYGVAAVDGTFFVRTGTELICVRDTIPTKRP</sequence>
<evidence type="ECO:0000259" key="2">
    <source>
        <dbReference type="Pfam" id="PF13360"/>
    </source>
</evidence>
<feature type="domain" description="Pyrrolo-quinoline quinone repeat" evidence="2">
    <location>
        <begin position="297"/>
        <end position="367"/>
    </location>
</feature>
<name>A0A5C1AA76_9BACT</name>
<dbReference type="Gene3D" id="2.130.10.10">
    <property type="entry name" value="YVTN repeat-like/Quinoprotein amine dehydrogenase"/>
    <property type="match status" value="2"/>
</dbReference>
<evidence type="ECO:0000256" key="1">
    <source>
        <dbReference type="SAM" id="MobiDB-lite"/>
    </source>
</evidence>
<dbReference type="RefSeq" id="WP_149109952.1">
    <property type="nucleotide sequence ID" value="NZ_CP042425.1"/>
</dbReference>
<evidence type="ECO:0000313" key="4">
    <source>
        <dbReference type="Proteomes" id="UP000324974"/>
    </source>
</evidence>
<dbReference type="GO" id="GO:0004674">
    <property type="term" value="F:protein serine/threonine kinase activity"/>
    <property type="evidence" value="ECO:0007669"/>
    <property type="project" value="UniProtKB-KW"/>
</dbReference>
<keyword evidence="3" id="KW-0418">Kinase</keyword>
<dbReference type="Proteomes" id="UP000324974">
    <property type="component" value="Chromosome"/>
</dbReference>
<dbReference type="PANTHER" id="PTHR34512:SF30">
    <property type="entry name" value="OUTER MEMBRANE PROTEIN ASSEMBLY FACTOR BAMB"/>
    <property type="match status" value="1"/>
</dbReference>
<accession>A0A5C1AA76</accession>
<feature type="domain" description="Pyrrolo-quinoline quinone repeat" evidence="2">
    <location>
        <begin position="42"/>
        <end position="151"/>
    </location>
</feature>
<reference evidence="4" key="1">
    <citation type="submission" date="2019-08" db="EMBL/GenBank/DDBJ databases">
        <title>Limnoglobus roseus gen. nov., sp. nov., a novel freshwater planctomycete with a giant genome from the family Gemmataceae.</title>
        <authorList>
            <person name="Kulichevskaya I.S."/>
            <person name="Naumoff D.G."/>
            <person name="Miroshnikov K."/>
            <person name="Ivanova A."/>
            <person name="Philippov D.A."/>
            <person name="Hakobyan A."/>
            <person name="Rijpstra I.C."/>
            <person name="Sinninghe Damste J.S."/>
            <person name="Liesack W."/>
            <person name="Dedysh S.N."/>
        </authorList>
    </citation>
    <scope>NUCLEOTIDE SEQUENCE [LARGE SCALE GENOMIC DNA]</scope>
    <source>
        <strain evidence="4">PX52</strain>
    </source>
</reference>
<feature type="domain" description="Pyrrolo-quinoline quinone repeat" evidence="2">
    <location>
        <begin position="168"/>
        <end position="265"/>
    </location>
</feature>
<dbReference type="InterPro" id="IPR015943">
    <property type="entry name" value="WD40/YVTN_repeat-like_dom_sf"/>
</dbReference>
<keyword evidence="3" id="KW-0723">Serine/threonine-protein kinase</keyword>
<dbReference type="SMART" id="SM00564">
    <property type="entry name" value="PQQ"/>
    <property type="match status" value="4"/>
</dbReference>
<protein>
    <submittedName>
        <fullName evidence="3">Serine/threonine protein kinase</fullName>
    </submittedName>
</protein>
<gene>
    <name evidence="3" type="ORF">PX52LOC_02016</name>
</gene>
<dbReference type="KEGG" id="lrs:PX52LOC_02016"/>
<keyword evidence="4" id="KW-1185">Reference proteome</keyword>
<dbReference type="OrthoDB" id="244732at2"/>
<evidence type="ECO:0000313" key="3">
    <source>
        <dbReference type="EMBL" id="QEL15107.1"/>
    </source>
</evidence>
<dbReference type="InterPro" id="IPR002372">
    <property type="entry name" value="PQQ_rpt_dom"/>
</dbReference>
<keyword evidence="3" id="KW-0808">Transferase</keyword>
<dbReference type="InterPro" id="IPR018391">
    <property type="entry name" value="PQQ_b-propeller_rpt"/>
</dbReference>
<dbReference type="AlphaFoldDB" id="A0A5C1AA76"/>
<dbReference type="PANTHER" id="PTHR34512">
    <property type="entry name" value="CELL SURFACE PROTEIN"/>
    <property type="match status" value="1"/>
</dbReference>